<dbReference type="HOGENOM" id="CLU_1261103_0_0_1"/>
<evidence type="ECO:0000256" key="1">
    <source>
        <dbReference type="SAM" id="MobiDB-lite"/>
    </source>
</evidence>
<reference evidence="2" key="3">
    <citation type="submission" date="2025-09" db="UniProtKB">
        <authorList>
            <consortium name="Ensembl"/>
        </authorList>
    </citation>
    <scope>IDENTIFICATION</scope>
</reference>
<dbReference type="InParanoid" id="H2ZF62"/>
<feature type="compositionally biased region" description="Polar residues" evidence="1">
    <location>
        <begin position="1"/>
        <end position="25"/>
    </location>
</feature>
<dbReference type="AlphaFoldDB" id="H2ZF62"/>
<organism evidence="2 3">
    <name type="scientific">Ciona savignyi</name>
    <name type="common">Pacific transparent sea squirt</name>
    <dbReference type="NCBI Taxonomy" id="51511"/>
    <lineage>
        <taxon>Eukaryota</taxon>
        <taxon>Metazoa</taxon>
        <taxon>Chordata</taxon>
        <taxon>Tunicata</taxon>
        <taxon>Ascidiacea</taxon>
        <taxon>Phlebobranchia</taxon>
        <taxon>Cionidae</taxon>
        <taxon>Ciona</taxon>
    </lineage>
</organism>
<reference evidence="3" key="1">
    <citation type="submission" date="2003-08" db="EMBL/GenBank/DDBJ databases">
        <authorList>
            <person name="Birren B."/>
            <person name="Nusbaum C."/>
            <person name="Abebe A."/>
            <person name="Abouelleil A."/>
            <person name="Adekoya E."/>
            <person name="Ait-zahra M."/>
            <person name="Allen N."/>
            <person name="Allen T."/>
            <person name="An P."/>
            <person name="Anderson M."/>
            <person name="Anderson S."/>
            <person name="Arachchi H."/>
            <person name="Armbruster J."/>
            <person name="Bachantsang P."/>
            <person name="Baldwin J."/>
            <person name="Barry A."/>
            <person name="Bayul T."/>
            <person name="Blitshsteyn B."/>
            <person name="Bloom T."/>
            <person name="Blye J."/>
            <person name="Boguslavskiy L."/>
            <person name="Borowsky M."/>
            <person name="Boukhgalter B."/>
            <person name="Brunache A."/>
            <person name="Butler J."/>
            <person name="Calixte N."/>
            <person name="Calvo S."/>
            <person name="Camarata J."/>
            <person name="Campo K."/>
            <person name="Chang J."/>
            <person name="Cheshatsang Y."/>
            <person name="Citroen M."/>
            <person name="Collymore A."/>
            <person name="Considine T."/>
            <person name="Cook A."/>
            <person name="Cooke P."/>
            <person name="Corum B."/>
            <person name="Cuomo C."/>
            <person name="David R."/>
            <person name="Dawoe T."/>
            <person name="Degray S."/>
            <person name="Dodge S."/>
            <person name="Dooley K."/>
            <person name="Dorje P."/>
            <person name="Dorjee K."/>
            <person name="Dorris L."/>
            <person name="Duffey N."/>
            <person name="Dupes A."/>
            <person name="Elkins T."/>
            <person name="Engels R."/>
            <person name="Erickson J."/>
            <person name="Farina A."/>
            <person name="Faro S."/>
            <person name="Ferreira P."/>
            <person name="Fischer H."/>
            <person name="Fitzgerald M."/>
            <person name="Foley K."/>
            <person name="Gage D."/>
            <person name="Galagan J."/>
            <person name="Gearin G."/>
            <person name="Gnerre S."/>
            <person name="Gnirke A."/>
            <person name="Goyette A."/>
            <person name="Graham J."/>
            <person name="Grandbois E."/>
            <person name="Gyaltsen K."/>
            <person name="Hafez N."/>
            <person name="Hagopian D."/>
            <person name="Hagos B."/>
            <person name="Hall J."/>
            <person name="Hatcher B."/>
            <person name="Heller A."/>
            <person name="Higgins H."/>
            <person name="Honan T."/>
            <person name="Horn A."/>
            <person name="Houde N."/>
            <person name="Hughes L."/>
            <person name="Hulme W."/>
            <person name="Husby E."/>
            <person name="Iliev I."/>
            <person name="Jaffe D."/>
            <person name="Jones C."/>
            <person name="Kamal M."/>
            <person name="Kamat A."/>
            <person name="Kamvysselis M."/>
            <person name="Karlsson E."/>
            <person name="Kells C."/>
            <person name="Kieu A."/>
            <person name="Kisner P."/>
            <person name="Kodira C."/>
            <person name="Kulbokas E."/>
            <person name="Labutti K."/>
            <person name="Lama D."/>
            <person name="Landers T."/>
            <person name="Leger J."/>
            <person name="Levine S."/>
            <person name="Lewis D."/>
            <person name="Lewis T."/>
            <person name="Lindblad-toh K."/>
            <person name="Liu X."/>
            <person name="Lokyitsang T."/>
            <person name="Lokyitsang Y."/>
            <person name="Lucien O."/>
            <person name="Lui A."/>
            <person name="Ma L.J."/>
            <person name="Mabbitt R."/>
            <person name="Macdonald J."/>
            <person name="Maclean C."/>
            <person name="Major J."/>
            <person name="Manning J."/>
            <person name="Marabella R."/>
            <person name="Maru K."/>
            <person name="Matthews C."/>
            <person name="Mauceli E."/>
            <person name="Mccarthy M."/>
            <person name="Mcdonough S."/>
            <person name="Mcghee T."/>
            <person name="Meldrim J."/>
            <person name="Meneus L."/>
            <person name="Mesirov J."/>
            <person name="Mihalev A."/>
            <person name="Mihova T."/>
            <person name="Mikkelsen T."/>
            <person name="Mlenga V."/>
            <person name="Moru K."/>
            <person name="Mozes J."/>
            <person name="Mulrain L."/>
            <person name="Munson G."/>
            <person name="Naylor J."/>
            <person name="Newes C."/>
            <person name="Nguyen C."/>
            <person name="Nguyen N."/>
            <person name="Nguyen T."/>
            <person name="Nicol R."/>
            <person name="Nielsen C."/>
            <person name="Nizzari M."/>
            <person name="Norbu C."/>
            <person name="Norbu N."/>
            <person name="O'donnell P."/>
            <person name="Okoawo O."/>
            <person name="O'leary S."/>
            <person name="Omotosho B."/>
            <person name="O'neill K."/>
            <person name="Osman S."/>
            <person name="Parker S."/>
            <person name="Perrin D."/>
            <person name="Phunkhang P."/>
            <person name="Piqani B."/>
            <person name="Purcell S."/>
            <person name="Rachupka T."/>
            <person name="Ramasamy U."/>
            <person name="Rameau R."/>
            <person name="Ray V."/>
            <person name="Raymond C."/>
            <person name="Retta R."/>
            <person name="Richardson S."/>
            <person name="Rise C."/>
            <person name="Rodriguez J."/>
            <person name="Rogers J."/>
            <person name="Rogov P."/>
            <person name="Rutman M."/>
            <person name="Schupbach R."/>
            <person name="Seaman C."/>
            <person name="Settipalli S."/>
            <person name="Sharpe T."/>
            <person name="Sheridan J."/>
            <person name="Sherpa N."/>
            <person name="Shi J."/>
            <person name="Smirnov S."/>
            <person name="Smith C."/>
            <person name="Sougnez C."/>
            <person name="Spencer B."/>
            <person name="Stalker J."/>
            <person name="Stange-thomann N."/>
            <person name="Stavropoulos S."/>
            <person name="Stetson K."/>
            <person name="Stone C."/>
            <person name="Stone S."/>
            <person name="Stubbs M."/>
            <person name="Talamas J."/>
            <person name="Tchuinga P."/>
            <person name="Tenzing P."/>
            <person name="Tesfaye S."/>
            <person name="Theodore J."/>
            <person name="Thoulutsang Y."/>
            <person name="Topham K."/>
            <person name="Towey S."/>
            <person name="Tsamla T."/>
            <person name="Tsomo N."/>
            <person name="Vallee D."/>
            <person name="Vassiliev H."/>
            <person name="Venkataraman V."/>
            <person name="Vinson J."/>
            <person name="Vo A."/>
            <person name="Wade C."/>
            <person name="Wang S."/>
            <person name="Wangchuk T."/>
            <person name="Wangdi T."/>
            <person name="Whittaker C."/>
            <person name="Wilkinson J."/>
            <person name="Wu Y."/>
            <person name="Wyman D."/>
            <person name="Yadav S."/>
            <person name="Yang S."/>
            <person name="Yang X."/>
            <person name="Yeager S."/>
            <person name="Yee E."/>
            <person name="Young G."/>
            <person name="Zainoun J."/>
            <person name="Zembeck L."/>
            <person name="Zimmer A."/>
            <person name="Zody M."/>
            <person name="Lander E."/>
        </authorList>
    </citation>
    <scope>NUCLEOTIDE SEQUENCE [LARGE SCALE GENOMIC DNA]</scope>
</reference>
<evidence type="ECO:0000313" key="2">
    <source>
        <dbReference type="Ensembl" id="ENSCSAVP00000016228.1"/>
    </source>
</evidence>
<protein>
    <submittedName>
        <fullName evidence="2">Uncharacterized protein</fullName>
    </submittedName>
</protein>
<reference evidence="2" key="2">
    <citation type="submission" date="2025-08" db="UniProtKB">
        <authorList>
            <consortium name="Ensembl"/>
        </authorList>
    </citation>
    <scope>IDENTIFICATION</scope>
</reference>
<dbReference type="Ensembl" id="ENSCSAVT00000016409.1">
    <property type="protein sequence ID" value="ENSCSAVP00000016228.1"/>
    <property type="gene ID" value="ENSCSAVG00000009546.1"/>
</dbReference>
<feature type="region of interest" description="Disordered" evidence="1">
    <location>
        <begin position="1"/>
        <end position="38"/>
    </location>
</feature>
<evidence type="ECO:0000313" key="3">
    <source>
        <dbReference type="Proteomes" id="UP000007875"/>
    </source>
</evidence>
<keyword evidence="3" id="KW-1185">Reference proteome</keyword>
<sequence length="219" mass="24322">MVAKLTSQFNHMSSPVKQQASQRSKSAGAGKHLQKYRYTGFKPTNELKLKFEQNCEVPSKPTPMSPEHTSVESPINLLVNKNSKPQCSHESLEAKSRYSLCSNDKPEQKSVIVKAEIQTEKVDKPTSSIAAANEEKTSTVNTPFISQPVATTITLTTSTATSAISRTSLLLSKSSKVHSTPRKTYSYTPKYSPKLQKTVSDKEKVDFISMFCRKIETEE</sequence>
<dbReference type="OMA" id="HIPANKE"/>
<proteinExistence type="predicted"/>
<name>H2ZF62_CIOSA</name>
<dbReference type="GeneTree" id="ENSGT00530000068644"/>
<dbReference type="Proteomes" id="UP000007875">
    <property type="component" value="Unassembled WGS sequence"/>
</dbReference>
<accession>H2ZF62</accession>